<dbReference type="PANTHER" id="PTHR30346:SF0">
    <property type="entry name" value="HCA OPERON TRANSCRIPTIONAL ACTIVATOR HCAR"/>
    <property type="match status" value="1"/>
</dbReference>
<evidence type="ECO:0000256" key="3">
    <source>
        <dbReference type="ARBA" id="ARBA00023125"/>
    </source>
</evidence>
<dbReference type="Gene3D" id="1.10.10.10">
    <property type="entry name" value="Winged helix-like DNA-binding domain superfamily/Winged helix DNA-binding domain"/>
    <property type="match status" value="1"/>
</dbReference>
<evidence type="ECO:0000256" key="2">
    <source>
        <dbReference type="ARBA" id="ARBA00023015"/>
    </source>
</evidence>
<keyword evidence="3" id="KW-0238">DNA-binding</keyword>
<comment type="caution">
    <text evidence="6">The sequence shown here is derived from an EMBL/GenBank/DDBJ whole genome shotgun (WGS) entry which is preliminary data.</text>
</comment>
<dbReference type="RefSeq" id="WP_377577766.1">
    <property type="nucleotide sequence ID" value="NZ_JBHTMP010000078.1"/>
</dbReference>
<dbReference type="InterPro" id="IPR000847">
    <property type="entry name" value="LysR_HTH_N"/>
</dbReference>
<protein>
    <submittedName>
        <fullName evidence="6">LysR family transcriptional regulator</fullName>
    </submittedName>
</protein>
<dbReference type="InterPro" id="IPR036390">
    <property type="entry name" value="WH_DNA-bd_sf"/>
</dbReference>
<dbReference type="EMBL" id="JBHTMP010000078">
    <property type="protein sequence ID" value="MFD1325434.1"/>
    <property type="molecule type" value="Genomic_DNA"/>
</dbReference>
<evidence type="ECO:0000313" key="7">
    <source>
        <dbReference type="Proteomes" id="UP001597260"/>
    </source>
</evidence>
<dbReference type="SUPFAM" id="SSF46785">
    <property type="entry name" value="Winged helix' DNA-binding domain"/>
    <property type="match status" value="1"/>
</dbReference>
<dbReference type="Proteomes" id="UP001597260">
    <property type="component" value="Unassembled WGS sequence"/>
</dbReference>
<dbReference type="InterPro" id="IPR036388">
    <property type="entry name" value="WH-like_DNA-bd_sf"/>
</dbReference>
<evidence type="ECO:0000256" key="1">
    <source>
        <dbReference type="ARBA" id="ARBA00009437"/>
    </source>
</evidence>
<keyword evidence="7" id="KW-1185">Reference proteome</keyword>
<evidence type="ECO:0000259" key="5">
    <source>
        <dbReference type="PROSITE" id="PS50931"/>
    </source>
</evidence>
<feature type="domain" description="HTH lysR-type" evidence="5">
    <location>
        <begin position="1"/>
        <end position="58"/>
    </location>
</feature>
<keyword evidence="2" id="KW-0805">Transcription regulation</keyword>
<proteinExistence type="inferred from homology"/>
<dbReference type="Pfam" id="PF03466">
    <property type="entry name" value="LysR_substrate"/>
    <property type="match status" value="1"/>
</dbReference>
<dbReference type="SUPFAM" id="SSF53850">
    <property type="entry name" value="Periplasmic binding protein-like II"/>
    <property type="match status" value="1"/>
</dbReference>
<evidence type="ECO:0000313" key="6">
    <source>
        <dbReference type="EMBL" id="MFD1325434.1"/>
    </source>
</evidence>
<dbReference type="Gene3D" id="3.40.190.10">
    <property type="entry name" value="Periplasmic binding protein-like II"/>
    <property type="match status" value="2"/>
</dbReference>
<dbReference type="Pfam" id="PF00126">
    <property type="entry name" value="HTH_1"/>
    <property type="match status" value="1"/>
</dbReference>
<accession>A0ABW3YLU0</accession>
<dbReference type="PRINTS" id="PR00039">
    <property type="entry name" value="HTHLYSR"/>
</dbReference>
<reference evidence="7" key="1">
    <citation type="journal article" date="2019" name="Int. J. Syst. Evol. Microbiol.">
        <title>The Global Catalogue of Microorganisms (GCM) 10K type strain sequencing project: providing services to taxonomists for standard genome sequencing and annotation.</title>
        <authorList>
            <consortium name="The Broad Institute Genomics Platform"/>
            <consortium name="The Broad Institute Genome Sequencing Center for Infectious Disease"/>
            <person name="Wu L."/>
            <person name="Ma J."/>
        </authorList>
    </citation>
    <scope>NUCLEOTIDE SEQUENCE [LARGE SCALE GENOMIC DNA]</scope>
    <source>
        <strain evidence="7">JCM 31037</strain>
    </source>
</reference>
<gene>
    <name evidence="6" type="ORF">ACFQ4H_30555</name>
</gene>
<sequence>MERHEIETFLALAQELHFRRTAERLHISSGRVSQTIAKLERRIGSPLFERTSRHVQLTEIGRRLYDDIAPHHRAIQDAVAQATAAARDAHHTLRVGFLGPATGAALSQVINAYRDRHPGREVQVILEAPLSDHVAALRDGVVDVMATMLPIEEPDLVVGPTVLREGRILAVPSGHPFAERDQITLEDLAGKAAIYAASPAPDYWQEYHHPTRTPSGRPIHRGPAVDTVQAGLTLIGAGQGIALATAQAGQYFRRPDITYIPVTDGAPAEFVLVWAASAENEHIRAFAAAARGITPSGT</sequence>
<keyword evidence="4" id="KW-0804">Transcription</keyword>
<evidence type="ECO:0000256" key="4">
    <source>
        <dbReference type="ARBA" id="ARBA00023163"/>
    </source>
</evidence>
<dbReference type="PANTHER" id="PTHR30346">
    <property type="entry name" value="TRANSCRIPTIONAL DUAL REGULATOR HCAR-RELATED"/>
    <property type="match status" value="1"/>
</dbReference>
<name>A0ABW3YLU0_9ACTN</name>
<comment type="similarity">
    <text evidence="1">Belongs to the LysR transcriptional regulatory family.</text>
</comment>
<dbReference type="CDD" id="cd08414">
    <property type="entry name" value="PBP2_LTTR_aromatics_like"/>
    <property type="match status" value="1"/>
</dbReference>
<dbReference type="InterPro" id="IPR005119">
    <property type="entry name" value="LysR_subst-bd"/>
</dbReference>
<organism evidence="6 7">
    <name type="scientific">Micromonospora sonneratiae</name>
    <dbReference type="NCBI Taxonomy" id="1184706"/>
    <lineage>
        <taxon>Bacteria</taxon>
        <taxon>Bacillati</taxon>
        <taxon>Actinomycetota</taxon>
        <taxon>Actinomycetes</taxon>
        <taxon>Micromonosporales</taxon>
        <taxon>Micromonosporaceae</taxon>
        <taxon>Micromonospora</taxon>
    </lineage>
</organism>
<dbReference type="PROSITE" id="PS50931">
    <property type="entry name" value="HTH_LYSR"/>
    <property type="match status" value="1"/>
</dbReference>